<organism evidence="1 2">
    <name type="scientific">Lecanicillium saksenae</name>
    <dbReference type="NCBI Taxonomy" id="468837"/>
    <lineage>
        <taxon>Eukaryota</taxon>
        <taxon>Fungi</taxon>
        <taxon>Dikarya</taxon>
        <taxon>Ascomycota</taxon>
        <taxon>Pezizomycotina</taxon>
        <taxon>Sordariomycetes</taxon>
        <taxon>Hypocreomycetidae</taxon>
        <taxon>Hypocreales</taxon>
        <taxon>Cordycipitaceae</taxon>
        <taxon>Lecanicillium</taxon>
    </lineage>
</organism>
<sequence length="628" mass="68441">MARTNIQGAEPARPLGFMQRLSPTVTFYEPTASTIASSSSKSRADPELVLLSTWMGARESHIAKYVQEYRVLFPESRILVAQCPFTHVVMPFLAWTQIRPAVHILKDVVDSESREVAKDDSSSILTGKATTPRVLIHAFSNGGVSTTMFLYAALKRSFAGKFALPQNIFIFDSCPGTFKWRNTARAIMQVLPRWSSPMVHAVLFSVWLFYRVVPVLQPRQNVNSRAIRNPRLQEYEIRRTYVYGTDDQMIPPSDIEREAGLAAEAGFNVRLECFEDATHVAIPKFHRDRYWRVVKESWYGEEPTTLKHLVVEGKNSSGGDLAAEIGSETVTKEINLVDNENSISREAEILATDLKRDGRDAVKAIEQAAQEASKNAHALVGDATGKADDINRKSHLISEKAQANVDELKTDAYATIEQGQAKVQQLTTNAAGTAKEIEIKTKRKSLSKEVDTVVEDVNSSAANTIEEVEKTAKRAEKQAIDAGSYVEQKLKDETEDKGKYAERPRTPDTSTALQAALAAAASSPTNAAGKSGGGSGSGTTSTSTSTSGVQELAARFGGKVDKSTIKVPKAKASQPELAKVEEPVLVDKTAEAKTEAKTEAAANTKPSKPEQSKPAGSKSKKAKKNGKK</sequence>
<gene>
    <name evidence="1" type="ORF">NLG97_g6639</name>
</gene>
<name>A0ACC1QQP6_9HYPO</name>
<protein>
    <submittedName>
        <fullName evidence="1">Uncharacterized protein</fullName>
    </submittedName>
</protein>
<dbReference type="EMBL" id="JANAKD010000908">
    <property type="protein sequence ID" value="KAJ3486326.1"/>
    <property type="molecule type" value="Genomic_DNA"/>
</dbReference>
<accession>A0ACC1QQP6</accession>
<reference evidence="1" key="1">
    <citation type="submission" date="2022-07" db="EMBL/GenBank/DDBJ databases">
        <title>Genome Sequence of Lecanicillium saksenae.</title>
        <authorList>
            <person name="Buettner E."/>
        </authorList>
    </citation>
    <scope>NUCLEOTIDE SEQUENCE</scope>
    <source>
        <strain evidence="1">VT-O1</strain>
    </source>
</reference>
<evidence type="ECO:0000313" key="1">
    <source>
        <dbReference type="EMBL" id="KAJ3486326.1"/>
    </source>
</evidence>
<keyword evidence="2" id="KW-1185">Reference proteome</keyword>
<dbReference type="Proteomes" id="UP001148737">
    <property type="component" value="Unassembled WGS sequence"/>
</dbReference>
<comment type="caution">
    <text evidence="1">The sequence shown here is derived from an EMBL/GenBank/DDBJ whole genome shotgun (WGS) entry which is preliminary data.</text>
</comment>
<evidence type="ECO:0000313" key="2">
    <source>
        <dbReference type="Proteomes" id="UP001148737"/>
    </source>
</evidence>
<proteinExistence type="predicted"/>